<proteinExistence type="predicted"/>
<feature type="domain" description="N-acetyltransferase" evidence="3">
    <location>
        <begin position="2"/>
        <end position="167"/>
    </location>
</feature>
<evidence type="ECO:0000313" key="5">
    <source>
        <dbReference type="Proteomes" id="UP000192380"/>
    </source>
</evidence>
<name>A0ABM6KDY9_PANSE</name>
<dbReference type="InterPro" id="IPR000182">
    <property type="entry name" value="GNAT_dom"/>
</dbReference>
<evidence type="ECO:0000259" key="3">
    <source>
        <dbReference type="PROSITE" id="PS51186"/>
    </source>
</evidence>
<evidence type="ECO:0000256" key="1">
    <source>
        <dbReference type="ARBA" id="ARBA00022679"/>
    </source>
</evidence>
<evidence type="ECO:0000256" key="2">
    <source>
        <dbReference type="ARBA" id="ARBA00023315"/>
    </source>
</evidence>
<gene>
    <name evidence="4" type="ORF">DSJ_26355</name>
</gene>
<dbReference type="EMBL" id="CP017591">
    <property type="protein sequence ID" value="ARF52726.1"/>
    <property type="molecule type" value="Genomic_DNA"/>
</dbReference>
<dbReference type="Proteomes" id="UP000192380">
    <property type="component" value="Plasmid pDSJ10"/>
</dbReference>
<accession>A0ABM6KDY9</accession>
<dbReference type="SUPFAM" id="SSF55729">
    <property type="entry name" value="Acyl-CoA N-acyltransferases (Nat)"/>
    <property type="match status" value="1"/>
</dbReference>
<dbReference type="CDD" id="cd04301">
    <property type="entry name" value="NAT_SF"/>
    <property type="match status" value="1"/>
</dbReference>
<keyword evidence="2" id="KW-0012">Acyltransferase</keyword>
<dbReference type="InterPro" id="IPR050680">
    <property type="entry name" value="YpeA/RimI_acetyltransf"/>
</dbReference>
<keyword evidence="1" id="KW-0808">Transferase</keyword>
<organism evidence="4 5">
    <name type="scientific">Pantoea stewartii subsp. stewartii DC283</name>
    <dbReference type="NCBI Taxonomy" id="660596"/>
    <lineage>
        <taxon>Bacteria</taxon>
        <taxon>Pseudomonadati</taxon>
        <taxon>Pseudomonadota</taxon>
        <taxon>Gammaproteobacteria</taxon>
        <taxon>Enterobacterales</taxon>
        <taxon>Erwiniaceae</taxon>
        <taxon>Pantoea</taxon>
    </lineage>
</organism>
<geneLocation type="plasmid" evidence="4 5">
    <name>pDSJ10</name>
</geneLocation>
<dbReference type="PANTHER" id="PTHR43420">
    <property type="entry name" value="ACETYLTRANSFERASE"/>
    <property type="match status" value="1"/>
</dbReference>
<evidence type="ECO:0000313" key="4">
    <source>
        <dbReference type="EMBL" id="ARF52726.1"/>
    </source>
</evidence>
<keyword evidence="5" id="KW-1185">Reference proteome</keyword>
<dbReference type="InterPro" id="IPR016181">
    <property type="entry name" value="Acyl_CoA_acyltransferase"/>
</dbReference>
<dbReference type="Gene3D" id="3.40.630.30">
    <property type="match status" value="1"/>
</dbReference>
<reference evidence="4 5" key="1">
    <citation type="submission" date="2016-10" db="EMBL/GenBank/DDBJ databases">
        <title>Complete Genome Assembly of Pantoea stewartii subsp. stewartii DC283, a Corn Pathogen.</title>
        <authorList>
            <person name="Duong D.A."/>
            <person name="Stevens A.M."/>
            <person name="Jensen R.V."/>
        </authorList>
    </citation>
    <scope>NUCLEOTIDE SEQUENCE [LARGE SCALE GENOMIC DNA]</scope>
    <source>
        <strain evidence="4 5">DC283</strain>
        <plasmid evidence="4 5">pDSJ10</plasmid>
    </source>
</reference>
<sequence>MILLRKAQCSDANAIALLHVASWRDTYRNVMSLDFLENHAEDELISHWQHLLNQSSPDVSVFVAEKKGIIQGFICVMLNKNAQWGTYINSLHVSSELRGQGAGKRLLHHTAEWIRRKDSESPLYLWVFEDNVRAIHFYQKLGGIITEHTVSDMPWSDNAPVFRISWKNADILEKNTR</sequence>
<dbReference type="Pfam" id="PF00583">
    <property type="entry name" value="Acetyltransf_1"/>
    <property type="match status" value="1"/>
</dbReference>
<keyword evidence="4" id="KW-0614">Plasmid</keyword>
<dbReference type="PANTHER" id="PTHR43420:SF12">
    <property type="entry name" value="N-ACETYLTRANSFERASE DOMAIN-CONTAINING PROTEIN"/>
    <property type="match status" value="1"/>
</dbReference>
<dbReference type="PROSITE" id="PS51186">
    <property type="entry name" value="GNAT"/>
    <property type="match status" value="1"/>
</dbReference>
<protein>
    <submittedName>
        <fullName evidence="4">GNAT family N-acetyltransferase</fullName>
    </submittedName>
</protein>